<evidence type="ECO:0000259" key="2">
    <source>
        <dbReference type="PROSITE" id="PS50175"/>
    </source>
</evidence>
<dbReference type="Proteomes" id="UP000241167">
    <property type="component" value="Unassembled WGS sequence"/>
</dbReference>
<dbReference type="EMBL" id="PXYI01000007">
    <property type="protein sequence ID" value="PSJ38111.1"/>
    <property type="molecule type" value="Genomic_DNA"/>
</dbReference>
<dbReference type="NCBIfam" id="TIGR02281">
    <property type="entry name" value="clan_AA_DTGA"/>
    <property type="match status" value="1"/>
</dbReference>
<comment type="caution">
    <text evidence="3">The sequence shown here is derived from an EMBL/GenBank/DDBJ whole genome shotgun (WGS) entry which is preliminary data.</text>
</comment>
<evidence type="ECO:0000313" key="3">
    <source>
        <dbReference type="EMBL" id="PSJ38111.1"/>
    </source>
</evidence>
<protein>
    <submittedName>
        <fullName evidence="3">TIGR02281 family clan AA aspartic protease</fullName>
    </submittedName>
</protein>
<dbReference type="AlphaFoldDB" id="A0A2P7QJI9"/>
<dbReference type="CDD" id="cd05483">
    <property type="entry name" value="retropepsin_like_bacteria"/>
    <property type="match status" value="1"/>
</dbReference>
<evidence type="ECO:0000256" key="1">
    <source>
        <dbReference type="ARBA" id="ARBA00022801"/>
    </source>
</evidence>
<name>A0A2P7QJI9_9SPHN</name>
<dbReference type="GO" id="GO:0004190">
    <property type="term" value="F:aspartic-type endopeptidase activity"/>
    <property type="evidence" value="ECO:0007669"/>
    <property type="project" value="InterPro"/>
</dbReference>
<accession>A0A2P7QJI9</accession>
<keyword evidence="1" id="KW-0378">Hydrolase</keyword>
<feature type="domain" description="Peptidase A2" evidence="2">
    <location>
        <begin position="71"/>
        <end position="149"/>
    </location>
</feature>
<evidence type="ECO:0000313" key="4">
    <source>
        <dbReference type="Proteomes" id="UP000241167"/>
    </source>
</evidence>
<gene>
    <name evidence="3" type="ORF">C7I55_20770</name>
</gene>
<keyword evidence="4" id="KW-1185">Reference proteome</keyword>
<dbReference type="SUPFAM" id="SSF50630">
    <property type="entry name" value="Acid proteases"/>
    <property type="match status" value="1"/>
</dbReference>
<keyword evidence="3" id="KW-0645">Protease</keyword>
<dbReference type="GO" id="GO:0006508">
    <property type="term" value="P:proteolysis"/>
    <property type="evidence" value="ECO:0007669"/>
    <property type="project" value="UniProtKB-KW"/>
</dbReference>
<dbReference type="InterPro" id="IPR001995">
    <property type="entry name" value="Peptidase_A2_cat"/>
</dbReference>
<dbReference type="Pfam" id="PF13975">
    <property type="entry name" value="gag-asp_proteas"/>
    <property type="match status" value="1"/>
</dbReference>
<organism evidence="3 4">
    <name type="scientific">Allosphingosinicella deserti</name>
    <dbReference type="NCBI Taxonomy" id="2116704"/>
    <lineage>
        <taxon>Bacteria</taxon>
        <taxon>Pseudomonadati</taxon>
        <taxon>Pseudomonadota</taxon>
        <taxon>Alphaproteobacteria</taxon>
        <taxon>Sphingomonadales</taxon>
        <taxon>Sphingomonadaceae</taxon>
        <taxon>Allosphingosinicella</taxon>
    </lineage>
</organism>
<dbReference type="PROSITE" id="PS50175">
    <property type="entry name" value="ASP_PROT_RETROV"/>
    <property type="match status" value="1"/>
</dbReference>
<dbReference type="OrthoDB" id="7595324at2"/>
<dbReference type="InterPro" id="IPR021109">
    <property type="entry name" value="Peptidase_aspartic_dom_sf"/>
</dbReference>
<dbReference type="InterPro" id="IPR034122">
    <property type="entry name" value="Retropepsin-like_bacterial"/>
</dbReference>
<reference evidence="3 4" key="1">
    <citation type="submission" date="2018-03" db="EMBL/GenBank/DDBJ databases">
        <title>The draft genome of Sphingosinicella sp. GL-C-18.</title>
        <authorList>
            <person name="Liu L."/>
            <person name="Li L."/>
            <person name="Liang L."/>
            <person name="Zhang X."/>
            <person name="Wang T."/>
        </authorList>
    </citation>
    <scope>NUCLEOTIDE SEQUENCE [LARGE SCALE GENOMIC DNA]</scope>
    <source>
        <strain evidence="3 4">GL-C-18</strain>
    </source>
</reference>
<dbReference type="RefSeq" id="WP_106514925.1">
    <property type="nucleotide sequence ID" value="NZ_PXYI01000007.1"/>
</dbReference>
<proteinExistence type="predicted"/>
<sequence length="165" mass="17317">MQKLVLLMIALGTGIGFLLPTNDRAAEITTTSARAAPAAARASAPAPQETVLKRSEGGHFYANVEVNGQLVRFLVDTGATGVALAEKDAARIGIPFSRAEFEVVGMGASGPVQGKRLTLDSVRLDGKEARGVRGVILGGGDVSLLGQAYLGQYSVEMRGDRMRIY</sequence>
<dbReference type="InterPro" id="IPR011969">
    <property type="entry name" value="Clan_AA_Asp_peptidase_C"/>
</dbReference>
<dbReference type="Gene3D" id="2.40.70.10">
    <property type="entry name" value="Acid Proteases"/>
    <property type="match status" value="1"/>
</dbReference>